<feature type="transmembrane region" description="Helical" evidence="1">
    <location>
        <begin position="456"/>
        <end position="476"/>
    </location>
</feature>
<feature type="transmembrane region" description="Helical" evidence="1">
    <location>
        <begin position="290"/>
        <end position="311"/>
    </location>
</feature>
<proteinExistence type="predicted"/>
<keyword evidence="1" id="KW-0812">Transmembrane</keyword>
<evidence type="ECO:0000313" key="2">
    <source>
        <dbReference type="EMBL" id="GAA1560037.1"/>
    </source>
</evidence>
<feature type="transmembrane region" description="Helical" evidence="1">
    <location>
        <begin position="397"/>
        <end position="417"/>
    </location>
</feature>
<name>A0ABN2CK26_9ACTN</name>
<dbReference type="EMBL" id="BAAAQD010000028">
    <property type="protein sequence ID" value="GAA1560037.1"/>
    <property type="molecule type" value="Genomic_DNA"/>
</dbReference>
<keyword evidence="1" id="KW-0472">Membrane</keyword>
<comment type="caution">
    <text evidence="2">The sequence shown here is derived from an EMBL/GenBank/DDBJ whole genome shotgun (WGS) entry which is preliminary data.</text>
</comment>
<keyword evidence="1" id="KW-1133">Transmembrane helix</keyword>
<accession>A0ABN2CK26</accession>
<keyword evidence="3" id="KW-1185">Reference proteome</keyword>
<evidence type="ECO:0000313" key="3">
    <source>
        <dbReference type="Proteomes" id="UP001501470"/>
    </source>
</evidence>
<feature type="transmembrane region" description="Helical" evidence="1">
    <location>
        <begin position="175"/>
        <end position="194"/>
    </location>
</feature>
<feature type="transmembrane region" description="Helical" evidence="1">
    <location>
        <begin position="227"/>
        <end position="246"/>
    </location>
</feature>
<feature type="transmembrane region" description="Helical" evidence="1">
    <location>
        <begin position="323"/>
        <end position="340"/>
    </location>
</feature>
<protein>
    <recommendedName>
        <fullName evidence="4">Integral membrane protein</fullName>
    </recommendedName>
</protein>
<feature type="transmembrane region" description="Helical" evidence="1">
    <location>
        <begin position="370"/>
        <end position="391"/>
    </location>
</feature>
<feature type="transmembrane region" description="Helical" evidence="1">
    <location>
        <begin position="200"/>
        <end position="220"/>
    </location>
</feature>
<sequence length="483" mass="49504">MSADSLLVVPMQRRARPPALERGESLRYVGRASTDPVAALADRMLEDCVGAVDVDEVAAILEANGINDRVADREYGLPSVFALAGRVVARTVETAATVVQATPLEEGPTPRAVITDTLTRATIYLTPLAIGLGAAAEVDGAPPLATTGTLLLGWGGGQALSYLGYRALSERGVTAAARLLGAGFLGLAAVWAVALAGSGVRAYTIAGVQLALFAVAAVALVTRRERVVLAAAAPCWVATACVALGAGTWAVTALLGGVVALLAVAFRPVAGADVSGRMPWRRWRSWRGDIGYALLYGLVGTGQAALLRAVALDGIAPHRVPVQAVPLLVGVPLIELTLVWHQRRIAYARAVLADRAAFDRRLARISKSTVGVLSVPVALGAAIAGAVWVGISGPGGQALAAAILLTGVYALCLVLAAHGRAGTAALVVWWPTLLVAGVGHWAPALVHVAPTFTETLAVATLLGAGLPGLAVAALVLRDPESYR</sequence>
<reference evidence="2 3" key="1">
    <citation type="journal article" date="2019" name="Int. J. Syst. Evol. Microbiol.">
        <title>The Global Catalogue of Microorganisms (GCM) 10K type strain sequencing project: providing services to taxonomists for standard genome sequencing and annotation.</title>
        <authorList>
            <consortium name="The Broad Institute Genomics Platform"/>
            <consortium name="The Broad Institute Genome Sequencing Center for Infectious Disease"/>
            <person name="Wu L."/>
            <person name="Ma J."/>
        </authorList>
    </citation>
    <scope>NUCLEOTIDE SEQUENCE [LARGE SCALE GENOMIC DNA]</scope>
    <source>
        <strain evidence="2 3">JCM 15933</strain>
    </source>
</reference>
<dbReference type="RefSeq" id="WP_344511612.1">
    <property type="nucleotide sequence ID" value="NZ_BAAAQD010000028.1"/>
</dbReference>
<feature type="transmembrane region" description="Helical" evidence="1">
    <location>
        <begin position="252"/>
        <end position="270"/>
    </location>
</feature>
<feature type="transmembrane region" description="Helical" evidence="1">
    <location>
        <begin position="424"/>
        <end position="444"/>
    </location>
</feature>
<dbReference type="Proteomes" id="UP001501470">
    <property type="component" value="Unassembled WGS sequence"/>
</dbReference>
<gene>
    <name evidence="2" type="ORF">GCM10009827_096450</name>
</gene>
<evidence type="ECO:0000256" key="1">
    <source>
        <dbReference type="SAM" id="Phobius"/>
    </source>
</evidence>
<organism evidence="2 3">
    <name type="scientific">Dactylosporangium maewongense</name>
    <dbReference type="NCBI Taxonomy" id="634393"/>
    <lineage>
        <taxon>Bacteria</taxon>
        <taxon>Bacillati</taxon>
        <taxon>Actinomycetota</taxon>
        <taxon>Actinomycetes</taxon>
        <taxon>Micromonosporales</taxon>
        <taxon>Micromonosporaceae</taxon>
        <taxon>Dactylosporangium</taxon>
    </lineage>
</organism>
<evidence type="ECO:0008006" key="4">
    <source>
        <dbReference type="Google" id="ProtNLM"/>
    </source>
</evidence>